<accession>A0A8H5LYX4</accession>
<keyword evidence="2" id="KW-1185">Reference proteome</keyword>
<comment type="caution">
    <text evidence="1">The sequence shown here is derived from an EMBL/GenBank/DDBJ whole genome shotgun (WGS) entry which is preliminary data.</text>
</comment>
<name>A0A8H5LYX4_9AGAR</name>
<sequence>MSPLAYKSTPSAAAPGLGITLTSFPPPAQPLGVHLRITSIRPNVQNSLTPRSETLIPSSSTPAIEFEIEIARRHDSTSKKE</sequence>
<dbReference type="EMBL" id="JAACJP010000036">
    <property type="protein sequence ID" value="KAF5374484.1"/>
    <property type="molecule type" value="Genomic_DNA"/>
</dbReference>
<reference evidence="1 2" key="1">
    <citation type="journal article" date="2020" name="ISME J.">
        <title>Uncovering the hidden diversity of litter-decomposition mechanisms in mushroom-forming fungi.</title>
        <authorList>
            <person name="Floudas D."/>
            <person name="Bentzer J."/>
            <person name="Ahren D."/>
            <person name="Johansson T."/>
            <person name="Persson P."/>
            <person name="Tunlid A."/>
        </authorList>
    </citation>
    <scope>NUCLEOTIDE SEQUENCE [LARGE SCALE GENOMIC DNA]</scope>
    <source>
        <strain evidence="1 2">CBS 661.87</strain>
    </source>
</reference>
<evidence type="ECO:0000313" key="1">
    <source>
        <dbReference type="EMBL" id="KAF5374484.1"/>
    </source>
</evidence>
<gene>
    <name evidence="1" type="ORF">D9615_009047</name>
</gene>
<protein>
    <submittedName>
        <fullName evidence="1">Uncharacterized protein</fullName>
    </submittedName>
</protein>
<dbReference type="Proteomes" id="UP000565441">
    <property type="component" value="Unassembled WGS sequence"/>
</dbReference>
<evidence type="ECO:0000313" key="2">
    <source>
        <dbReference type="Proteomes" id="UP000565441"/>
    </source>
</evidence>
<organism evidence="1 2">
    <name type="scientific">Tricholomella constricta</name>
    <dbReference type="NCBI Taxonomy" id="117010"/>
    <lineage>
        <taxon>Eukaryota</taxon>
        <taxon>Fungi</taxon>
        <taxon>Dikarya</taxon>
        <taxon>Basidiomycota</taxon>
        <taxon>Agaricomycotina</taxon>
        <taxon>Agaricomycetes</taxon>
        <taxon>Agaricomycetidae</taxon>
        <taxon>Agaricales</taxon>
        <taxon>Tricholomatineae</taxon>
        <taxon>Lyophyllaceae</taxon>
        <taxon>Tricholomella</taxon>
    </lineage>
</organism>
<proteinExistence type="predicted"/>
<dbReference type="AlphaFoldDB" id="A0A8H5LYX4"/>